<feature type="transmembrane region" description="Helical" evidence="2">
    <location>
        <begin position="7"/>
        <end position="30"/>
    </location>
</feature>
<keyword evidence="2" id="KW-0812">Transmembrane</keyword>
<feature type="region of interest" description="Disordered" evidence="1">
    <location>
        <begin position="58"/>
        <end position="82"/>
    </location>
</feature>
<keyword evidence="2" id="KW-0472">Membrane</keyword>
<dbReference type="EMBL" id="WBMO01000001">
    <property type="protein sequence ID" value="MDV2475255.1"/>
    <property type="molecule type" value="Genomic_DNA"/>
</dbReference>
<protein>
    <submittedName>
        <fullName evidence="3">Uncharacterized protein</fullName>
    </submittedName>
</protein>
<evidence type="ECO:0000313" key="4">
    <source>
        <dbReference type="Proteomes" id="UP001275440"/>
    </source>
</evidence>
<feature type="compositionally biased region" description="Basic and acidic residues" evidence="1">
    <location>
        <begin position="67"/>
        <end position="82"/>
    </location>
</feature>
<reference evidence="3 4" key="1">
    <citation type="submission" date="2019-10" db="EMBL/GenBank/DDBJ databases">
        <title>Draft Genome Assembly of Rhodococcus zopfii DSM44189.</title>
        <authorList>
            <person name="Sutton J.M."/>
            <person name="Akob D.M."/>
            <person name="Bushman T.J."/>
        </authorList>
    </citation>
    <scope>NUCLEOTIDE SEQUENCE [LARGE SCALE GENOMIC DNA]</scope>
    <source>
        <strain evidence="3 4">DSM 44189</strain>
    </source>
</reference>
<gene>
    <name evidence="3" type="ORF">F8M49_07135</name>
</gene>
<organism evidence="3 4">
    <name type="scientific">Rhodococcus zopfii</name>
    <dbReference type="NCBI Taxonomy" id="43772"/>
    <lineage>
        <taxon>Bacteria</taxon>
        <taxon>Bacillati</taxon>
        <taxon>Actinomycetota</taxon>
        <taxon>Actinomycetes</taxon>
        <taxon>Mycobacteriales</taxon>
        <taxon>Nocardiaceae</taxon>
        <taxon>Rhodococcus</taxon>
    </lineage>
</organism>
<keyword evidence="4" id="KW-1185">Reference proteome</keyword>
<sequence length="82" mass="8523">MPNLGRGFDVLVVTLVLAAIGFGLLVVALMTGSVAWAWACIVVCVVGAVLLLVSALTGTRAAPAAPTDRRSRRSDGDRDRTD</sequence>
<accession>A0ABU3WMN9</accession>
<evidence type="ECO:0000256" key="1">
    <source>
        <dbReference type="SAM" id="MobiDB-lite"/>
    </source>
</evidence>
<keyword evidence="2" id="KW-1133">Transmembrane helix</keyword>
<dbReference type="Proteomes" id="UP001275440">
    <property type="component" value="Unassembled WGS sequence"/>
</dbReference>
<feature type="transmembrane region" description="Helical" evidence="2">
    <location>
        <begin position="36"/>
        <end position="62"/>
    </location>
</feature>
<evidence type="ECO:0000313" key="3">
    <source>
        <dbReference type="EMBL" id="MDV2475255.1"/>
    </source>
</evidence>
<proteinExistence type="predicted"/>
<name>A0ABU3WMN9_9NOCA</name>
<comment type="caution">
    <text evidence="3">The sequence shown here is derived from an EMBL/GenBank/DDBJ whole genome shotgun (WGS) entry which is preliminary data.</text>
</comment>
<evidence type="ECO:0000256" key="2">
    <source>
        <dbReference type="SAM" id="Phobius"/>
    </source>
</evidence>